<accession>A0A1C2EEN6</accession>
<comment type="caution">
    <text evidence="2">The sequence shown here is derived from an EMBL/GenBank/DDBJ whole genome shotgun (WGS) entry which is preliminary data.</text>
</comment>
<dbReference type="AlphaFoldDB" id="A0A1C2EEN6"/>
<feature type="domain" description="HTH cro/C1-type" evidence="1">
    <location>
        <begin position="11"/>
        <end position="63"/>
    </location>
</feature>
<dbReference type="PROSITE" id="PS50943">
    <property type="entry name" value="HTH_CROC1"/>
    <property type="match status" value="1"/>
</dbReference>
<gene>
    <name evidence="2" type="ORF">BBI10_02035</name>
</gene>
<dbReference type="Gene3D" id="1.10.10.60">
    <property type="entry name" value="Homeodomain-like"/>
    <property type="match status" value="1"/>
</dbReference>
<sequence length="154" mass="16605">MSLRNAFAAALQFMRTHRGLSQRDIANATDQSHVSRLESASTSVSLDVSEELAQAMQISPLSLLTLVYASRNGESPETVLRQTQSELEALGLLQASVPAKPLKLESPQAVESAALARKIDSLLAQGKSKAEVARELGVVRSTITRHVQIRKGTD</sequence>
<dbReference type="InterPro" id="IPR010982">
    <property type="entry name" value="Lambda_DNA-bd_dom_sf"/>
</dbReference>
<dbReference type="EMBL" id="MDEN01000049">
    <property type="protein sequence ID" value="OCX25548.1"/>
    <property type="molecule type" value="Genomic_DNA"/>
</dbReference>
<evidence type="ECO:0000259" key="1">
    <source>
        <dbReference type="PROSITE" id="PS50943"/>
    </source>
</evidence>
<evidence type="ECO:0000313" key="2">
    <source>
        <dbReference type="EMBL" id="OCX25548.1"/>
    </source>
</evidence>
<reference evidence="2 3" key="1">
    <citation type="submission" date="2016-08" db="EMBL/GenBank/DDBJ databases">
        <title>Whole genome sequence of Pseudomonas graminis strain UASWS1507, a potential biological control agent for agriculture.</title>
        <authorList>
            <person name="Crovadore J."/>
            <person name="Calmin G."/>
            <person name="Chablais R."/>
            <person name="Cochard B."/>
            <person name="Lefort F."/>
        </authorList>
    </citation>
    <scope>NUCLEOTIDE SEQUENCE [LARGE SCALE GENOMIC DNA]</scope>
    <source>
        <strain evidence="2 3">UASWS1507</strain>
    </source>
</reference>
<dbReference type="Proteomes" id="UP000095143">
    <property type="component" value="Unassembled WGS sequence"/>
</dbReference>
<dbReference type="Pfam" id="PF01381">
    <property type="entry name" value="HTH_3"/>
    <property type="match status" value="1"/>
</dbReference>
<dbReference type="InterPro" id="IPR001387">
    <property type="entry name" value="Cro/C1-type_HTH"/>
</dbReference>
<organism evidence="2 3">
    <name type="scientific">Pseudomonas graminis</name>
    <dbReference type="NCBI Taxonomy" id="158627"/>
    <lineage>
        <taxon>Bacteria</taxon>
        <taxon>Pseudomonadati</taxon>
        <taxon>Pseudomonadota</taxon>
        <taxon>Gammaproteobacteria</taxon>
        <taxon>Pseudomonadales</taxon>
        <taxon>Pseudomonadaceae</taxon>
        <taxon>Pseudomonas</taxon>
    </lineage>
</organism>
<dbReference type="Gene3D" id="1.10.260.40">
    <property type="entry name" value="lambda repressor-like DNA-binding domains"/>
    <property type="match status" value="1"/>
</dbReference>
<dbReference type="GO" id="GO:0003677">
    <property type="term" value="F:DNA binding"/>
    <property type="evidence" value="ECO:0007669"/>
    <property type="project" value="InterPro"/>
</dbReference>
<dbReference type="CDD" id="cd00093">
    <property type="entry name" value="HTH_XRE"/>
    <property type="match status" value="1"/>
</dbReference>
<name>A0A1C2EEN6_9PSED</name>
<dbReference type="SMART" id="SM00530">
    <property type="entry name" value="HTH_XRE"/>
    <property type="match status" value="1"/>
</dbReference>
<protein>
    <recommendedName>
        <fullName evidence="1">HTH cro/C1-type domain-containing protein</fullName>
    </recommendedName>
</protein>
<dbReference type="SUPFAM" id="SSF47413">
    <property type="entry name" value="lambda repressor-like DNA-binding domains"/>
    <property type="match status" value="1"/>
</dbReference>
<proteinExistence type="predicted"/>
<evidence type="ECO:0000313" key="3">
    <source>
        <dbReference type="Proteomes" id="UP000095143"/>
    </source>
</evidence>